<feature type="non-terminal residue" evidence="1">
    <location>
        <position position="1"/>
    </location>
</feature>
<name>A0ACA9NAS5_9GLOM</name>
<feature type="non-terminal residue" evidence="1">
    <location>
        <position position="77"/>
    </location>
</feature>
<organism evidence="1 2">
    <name type="scientific">Scutellospora calospora</name>
    <dbReference type="NCBI Taxonomy" id="85575"/>
    <lineage>
        <taxon>Eukaryota</taxon>
        <taxon>Fungi</taxon>
        <taxon>Fungi incertae sedis</taxon>
        <taxon>Mucoromycota</taxon>
        <taxon>Glomeromycotina</taxon>
        <taxon>Glomeromycetes</taxon>
        <taxon>Diversisporales</taxon>
        <taxon>Gigasporaceae</taxon>
        <taxon>Scutellospora</taxon>
    </lineage>
</organism>
<proteinExistence type="predicted"/>
<protein>
    <submittedName>
        <fullName evidence="1">10711_t:CDS:1</fullName>
    </submittedName>
</protein>
<dbReference type="Proteomes" id="UP000789860">
    <property type="component" value="Unassembled WGS sequence"/>
</dbReference>
<dbReference type="EMBL" id="CAJVPM010022205">
    <property type="protein sequence ID" value="CAG8643915.1"/>
    <property type="molecule type" value="Genomic_DNA"/>
</dbReference>
<keyword evidence="2" id="KW-1185">Reference proteome</keyword>
<evidence type="ECO:0000313" key="2">
    <source>
        <dbReference type="Proteomes" id="UP000789860"/>
    </source>
</evidence>
<comment type="caution">
    <text evidence="1">The sequence shown here is derived from an EMBL/GenBank/DDBJ whole genome shotgun (WGS) entry which is preliminary data.</text>
</comment>
<evidence type="ECO:0000313" key="1">
    <source>
        <dbReference type="EMBL" id="CAG8643915.1"/>
    </source>
</evidence>
<sequence>RLHKEKRAQRNKTTTSPNPSFSTNNPYINETTETVTDNNEPLTTETNTTTTCSQELPHIEKVNTDQDVVLMETNENN</sequence>
<reference evidence="1" key="1">
    <citation type="submission" date="2021-06" db="EMBL/GenBank/DDBJ databases">
        <authorList>
            <person name="Kallberg Y."/>
            <person name="Tangrot J."/>
            <person name="Rosling A."/>
        </authorList>
    </citation>
    <scope>NUCLEOTIDE SEQUENCE</scope>
    <source>
        <strain evidence="1">AU212A</strain>
    </source>
</reference>
<gene>
    <name evidence="1" type="ORF">SCALOS_LOCUS8425</name>
</gene>
<accession>A0ACA9NAS5</accession>